<dbReference type="PROSITE" id="PS52016">
    <property type="entry name" value="TONB_DEPENDENT_REC_3"/>
    <property type="match status" value="1"/>
</dbReference>
<evidence type="ECO:0000259" key="10">
    <source>
        <dbReference type="Pfam" id="PF00593"/>
    </source>
</evidence>
<accession>A0A3L9YE29</accession>
<evidence type="ECO:0000256" key="5">
    <source>
        <dbReference type="ARBA" id="ARBA00023077"/>
    </source>
</evidence>
<evidence type="ECO:0000259" key="11">
    <source>
        <dbReference type="Pfam" id="PF07715"/>
    </source>
</evidence>
<dbReference type="Proteomes" id="UP000271339">
    <property type="component" value="Unassembled WGS sequence"/>
</dbReference>
<dbReference type="InterPro" id="IPR012910">
    <property type="entry name" value="Plug_dom"/>
</dbReference>
<evidence type="ECO:0000313" key="13">
    <source>
        <dbReference type="Proteomes" id="UP000271339"/>
    </source>
</evidence>
<comment type="similarity">
    <text evidence="8 9">Belongs to the TonB-dependent receptor family.</text>
</comment>
<dbReference type="InterPro" id="IPR000531">
    <property type="entry name" value="Beta-barrel_TonB"/>
</dbReference>
<evidence type="ECO:0000256" key="6">
    <source>
        <dbReference type="ARBA" id="ARBA00023136"/>
    </source>
</evidence>
<keyword evidence="5 9" id="KW-0798">TonB box</keyword>
<dbReference type="Pfam" id="PF13715">
    <property type="entry name" value="CarbopepD_reg_2"/>
    <property type="match status" value="1"/>
</dbReference>
<dbReference type="Gene3D" id="2.60.40.1120">
    <property type="entry name" value="Carboxypeptidase-like, regulatory domain"/>
    <property type="match status" value="1"/>
</dbReference>
<dbReference type="PANTHER" id="PTHR47234">
    <property type="match status" value="1"/>
</dbReference>
<keyword evidence="12" id="KW-0675">Receptor</keyword>
<dbReference type="InterPro" id="IPR036942">
    <property type="entry name" value="Beta-barrel_TonB_sf"/>
</dbReference>
<dbReference type="Pfam" id="PF00593">
    <property type="entry name" value="TonB_dep_Rec_b-barrel"/>
    <property type="match status" value="1"/>
</dbReference>
<comment type="caution">
    <text evidence="12">The sequence shown here is derived from an EMBL/GenBank/DDBJ whole genome shotgun (WGS) entry which is preliminary data.</text>
</comment>
<feature type="domain" description="TonB-dependent receptor-like beta-barrel" evidence="10">
    <location>
        <begin position="432"/>
        <end position="870"/>
    </location>
</feature>
<evidence type="ECO:0000256" key="8">
    <source>
        <dbReference type="PROSITE-ProRule" id="PRU01360"/>
    </source>
</evidence>
<dbReference type="SUPFAM" id="SSF49464">
    <property type="entry name" value="Carboxypeptidase regulatory domain-like"/>
    <property type="match status" value="1"/>
</dbReference>
<dbReference type="Gene3D" id="2.170.130.10">
    <property type="entry name" value="TonB-dependent receptor, plug domain"/>
    <property type="match status" value="1"/>
</dbReference>
<keyword evidence="2 8" id="KW-0813">Transport</keyword>
<keyword evidence="3 8" id="KW-1134">Transmembrane beta strand</keyword>
<evidence type="ECO:0000313" key="12">
    <source>
        <dbReference type="EMBL" id="RMA58966.1"/>
    </source>
</evidence>
<dbReference type="RefSeq" id="WP_245962961.1">
    <property type="nucleotide sequence ID" value="NZ_REFC01000013.1"/>
</dbReference>
<evidence type="ECO:0000256" key="1">
    <source>
        <dbReference type="ARBA" id="ARBA00004571"/>
    </source>
</evidence>
<dbReference type="InterPro" id="IPR039426">
    <property type="entry name" value="TonB-dep_rcpt-like"/>
</dbReference>
<evidence type="ECO:0000256" key="9">
    <source>
        <dbReference type="RuleBase" id="RU003357"/>
    </source>
</evidence>
<dbReference type="Gene3D" id="2.40.170.20">
    <property type="entry name" value="TonB-dependent receptor, beta-barrel domain"/>
    <property type="match status" value="1"/>
</dbReference>
<reference evidence="12 13" key="1">
    <citation type="submission" date="2018-10" db="EMBL/GenBank/DDBJ databases">
        <title>Genomic Encyclopedia of Archaeal and Bacterial Type Strains, Phase II (KMG-II): from individual species to whole genera.</title>
        <authorList>
            <person name="Goeker M."/>
        </authorList>
    </citation>
    <scope>NUCLEOTIDE SEQUENCE [LARGE SCALE GENOMIC DNA]</scope>
    <source>
        <strain evidence="12 13">DSM 23424</strain>
    </source>
</reference>
<keyword evidence="7 8" id="KW-0998">Cell outer membrane</keyword>
<dbReference type="PANTHER" id="PTHR47234:SF3">
    <property type="entry name" value="SECRETIN_TONB SHORT N-TERMINAL DOMAIN-CONTAINING PROTEIN"/>
    <property type="match status" value="1"/>
</dbReference>
<protein>
    <submittedName>
        <fullName evidence="12">Iron complex outermembrane receptor protein</fullName>
    </submittedName>
</protein>
<keyword evidence="13" id="KW-1185">Reference proteome</keyword>
<keyword evidence="4 8" id="KW-0812">Transmembrane</keyword>
<proteinExistence type="inferred from homology"/>
<feature type="domain" description="TonB-dependent receptor plug" evidence="11">
    <location>
        <begin position="136"/>
        <end position="254"/>
    </location>
</feature>
<dbReference type="EMBL" id="REFC01000013">
    <property type="protein sequence ID" value="RMA58966.1"/>
    <property type="molecule type" value="Genomic_DNA"/>
</dbReference>
<evidence type="ECO:0000256" key="3">
    <source>
        <dbReference type="ARBA" id="ARBA00022452"/>
    </source>
</evidence>
<evidence type="ECO:0000256" key="4">
    <source>
        <dbReference type="ARBA" id="ARBA00022692"/>
    </source>
</evidence>
<dbReference type="Pfam" id="PF07715">
    <property type="entry name" value="Plug"/>
    <property type="match status" value="1"/>
</dbReference>
<dbReference type="InterPro" id="IPR008969">
    <property type="entry name" value="CarboxyPept-like_regulatory"/>
</dbReference>
<dbReference type="SUPFAM" id="SSF56935">
    <property type="entry name" value="Porins"/>
    <property type="match status" value="1"/>
</dbReference>
<dbReference type="InterPro" id="IPR037066">
    <property type="entry name" value="Plug_dom_sf"/>
</dbReference>
<dbReference type="GO" id="GO:0009279">
    <property type="term" value="C:cell outer membrane"/>
    <property type="evidence" value="ECO:0007669"/>
    <property type="project" value="UniProtKB-SubCell"/>
</dbReference>
<name>A0A3L9YE29_9FLAO</name>
<comment type="subcellular location">
    <subcellularLocation>
        <location evidence="1 8">Cell outer membrane</location>
        <topology evidence="1 8">Multi-pass membrane protein</topology>
    </subcellularLocation>
</comment>
<organism evidence="12 13">
    <name type="scientific">Ulvibacter antarcticus</name>
    <dbReference type="NCBI Taxonomy" id="442714"/>
    <lineage>
        <taxon>Bacteria</taxon>
        <taxon>Pseudomonadati</taxon>
        <taxon>Bacteroidota</taxon>
        <taxon>Flavobacteriia</taxon>
        <taxon>Flavobacteriales</taxon>
        <taxon>Flavobacteriaceae</taxon>
        <taxon>Ulvibacter</taxon>
    </lineage>
</organism>
<sequence>MISPTKFSFSTIKLKVQPFLLFIALILGLSNAFGQSRATITGNVSDQFGSLPGARVSVEGNSTTATTDVKGNFIISVDEGEYVLKADFVMYTAQFKSIIVKVGETGVVDFELKTGFSMDQPVSLGSRATPESSFLTSAPVDIISPQDISNASRTELSTVLHYLAPSFHSTQQTIADGTDHIDPATLRGLGPDQVLVLINGKRRHNSALLNVNGTVGRGSVGTDFNAIPLATIERIEILREGATSQYGSDAIAGVVNIILKKQVEVIDIDNRILINSEGDGFENYSSGNFGLKIGNTGFLNVTAEYRNRNATNRAGDYQGAVYSNDPATDNLLIGQNDFYGQTGFDNMRVMEIGNAETQNLALYFNGEFQLSPTAAIYLHGGRNYREGKSHGFYRFPKDKDRVVLELYPNGFSPGILTDIQDDAVVMGIKGVKNKFNIDFSHSIGGNRIDYTVNNSNNASLGITSPRTFYSGGFLYDQNTTNLDISRAFDYFSGLNLAFGAELRVENFQIIAGEEASFINGGSTYFDEDGNEKPRIAGAQIFPGIQPENELNRFRTNTAGYMDWEINPNNNLLLKVGGRYESSNDFGSQGVYKFSGRYRINDKLSLRSSYSKGFRAPSLHQVFFQNISSQFIDGDIVQVGTFNNESAVATEAFGINGLRAETSRHFAAGLNGKISDNITFSLDYYYIDINDRIVLSGQFAEGYEEILAPFNVSAAQFFTNAIDSKTFGGDASIHYKTSLGTGEFNASIAANYTKTKVVGPIKVPKSLIGQEDVLFNREEIARVEKAQPNFKINSRVSYEFSKYHLQLGNTLFGEVAYIHPEDGDTSNWVLNEFTGNVETRDQTFAPKLLTDMAVSYQFSDNIRATLGGNNIFNVYPDAHTHSANTSDGNFIYSRRVQQFGVRGANYYLRVLLRL</sequence>
<evidence type="ECO:0000256" key="7">
    <source>
        <dbReference type="ARBA" id="ARBA00023237"/>
    </source>
</evidence>
<evidence type="ECO:0000256" key="2">
    <source>
        <dbReference type="ARBA" id="ARBA00022448"/>
    </source>
</evidence>
<gene>
    <name evidence="12" type="ORF">BXY75_2348</name>
</gene>
<dbReference type="AlphaFoldDB" id="A0A3L9YE29"/>
<keyword evidence="6 8" id="KW-0472">Membrane</keyword>